<dbReference type="STRING" id="418495.SAMN05216215_101488"/>
<organism evidence="6 7">
    <name type="scientific">Saccharopolyspora shandongensis</name>
    <dbReference type="NCBI Taxonomy" id="418495"/>
    <lineage>
        <taxon>Bacteria</taxon>
        <taxon>Bacillati</taxon>
        <taxon>Actinomycetota</taxon>
        <taxon>Actinomycetes</taxon>
        <taxon>Pseudonocardiales</taxon>
        <taxon>Pseudonocardiaceae</taxon>
        <taxon>Saccharopolyspora</taxon>
    </lineage>
</organism>
<feature type="domain" description="SIS" evidence="5">
    <location>
        <begin position="143"/>
        <end position="281"/>
    </location>
</feature>
<dbReference type="RefSeq" id="WP_093266503.1">
    <property type="nucleotide sequence ID" value="NZ_FNOK01000014.1"/>
</dbReference>
<dbReference type="GO" id="GO:1901135">
    <property type="term" value="P:carbohydrate derivative metabolic process"/>
    <property type="evidence" value="ECO:0007669"/>
    <property type="project" value="InterPro"/>
</dbReference>
<keyword evidence="1" id="KW-0805">Transcription regulation</keyword>
<evidence type="ECO:0000256" key="3">
    <source>
        <dbReference type="ARBA" id="ARBA00023163"/>
    </source>
</evidence>
<dbReference type="SUPFAM" id="SSF46689">
    <property type="entry name" value="Homeodomain-like"/>
    <property type="match status" value="1"/>
</dbReference>
<dbReference type="Gene3D" id="1.10.10.10">
    <property type="entry name" value="Winged helix-like DNA-binding domain superfamily/Winged helix DNA-binding domain"/>
    <property type="match status" value="1"/>
</dbReference>
<dbReference type="GO" id="GO:0097367">
    <property type="term" value="F:carbohydrate derivative binding"/>
    <property type="evidence" value="ECO:0007669"/>
    <property type="project" value="InterPro"/>
</dbReference>
<dbReference type="PROSITE" id="PS51464">
    <property type="entry name" value="SIS"/>
    <property type="match status" value="1"/>
</dbReference>
<dbReference type="PROSITE" id="PS51071">
    <property type="entry name" value="HTH_RPIR"/>
    <property type="match status" value="1"/>
</dbReference>
<dbReference type="GO" id="GO:0003700">
    <property type="term" value="F:DNA-binding transcription factor activity"/>
    <property type="evidence" value="ECO:0007669"/>
    <property type="project" value="InterPro"/>
</dbReference>
<gene>
    <name evidence="6" type="ORF">SAMN05216215_101488</name>
</gene>
<keyword evidence="3" id="KW-0804">Transcription</keyword>
<evidence type="ECO:0000313" key="6">
    <source>
        <dbReference type="EMBL" id="SDX73314.1"/>
    </source>
</evidence>
<feature type="domain" description="HTH rpiR-type" evidence="4">
    <location>
        <begin position="20"/>
        <end position="96"/>
    </location>
</feature>
<dbReference type="AlphaFoldDB" id="A0A1H3E5W0"/>
<evidence type="ECO:0000259" key="4">
    <source>
        <dbReference type="PROSITE" id="PS51071"/>
    </source>
</evidence>
<dbReference type="GO" id="GO:0003677">
    <property type="term" value="F:DNA binding"/>
    <property type="evidence" value="ECO:0007669"/>
    <property type="project" value="UniProtKB-KW"/>
</dbReference>
<evidence type="ECO:0000313" key="7">
    <source>
        <dbReference type="Proteomes" id="UP000199529"/>
    </source>
</evidence>
<sequence length="300" mass="32478">MAGQDDQAGANGREGADFAATVAERVRAELAGLSRSELKVARALLAAYPAAGLETVAQFAKRAHVSAPTVLRFIGRLGFESYPAFQKALIHEVDQRLSSPLRQIAEVEGAAERRRNAPAVARHYIDVLSWSFDTLPEAEFERAAELLGDPGRPIHLRGGRFSRVLAEYLASHLAMLRPAVRVIPPDELAQATTLLDFGQRDVLVLFDYRRYDPDLVGFAREAAARGAHVVLFTDPWMSPAAQAAEVVLPARVEAPSPFDSLVPAMAVVEAVVAAVAERRGGAVRGRLGEIEALSRRDDAE</sequence>
<dbReference type="SUPFAM" id="SSF53697">
    <property type="entry name" value="SIS domain"/>
    <property type="match status" value="1"/>
</dbReference>
<dbReference type="InterPro" id="IPR046348">
    <property type="entry name" value="SIS_dom_sf"/>
</dbReference>
<dbReference type="InterPro" id="IPR047640">
    <property type="entry name" value="RpiR-like"/>
</dbReference>
<dbReference type="EMBL" id="FNOK01000014">
    <property type="protein sequence ID" value="SDX73314.1"/>
    <property type="molecule type" value="Genomic_DNA"/>
</dbReference>
<reference evidence="7" key="1">
    <citation type="submission" date="2016-10" db="EMBL/GenBank/DDBJ databases">
        <authorList>
            <person name="Varghese N."/>
            <person name="Submissions S."/>
        </authorList>
    </citation>
    <scope>NUCLEOTIDE SEQUENCE [LARGE SCALE GENOMIC DNA]</scope>
    <source>
        <strain evidence="7">CGMCC 4.3530</strain>
    </source>
</reference>
<evidence type="ECO:0000256" key="2">
    <source>
        <dbReference type="ARBA" id="ARBA00023125"/>
    </source>
</evidence>
<dbReference type="InterPro" id="IPR036388">
    <property type="entry name" value="WH-like_DNA-bd_sf"/>
</dbReference>
<dbReference type="InterPro" id="IPR000281">
    <property type="entry name" value="HTH_RpiR"/>
</dbReference>
<evidence type="ECO:0000259" key="5">
    <source>
        <dbReference type="PROSITE" id="PS51464"/>
    </source>
</evidence>
<dbReference type="CDD" id="cd05013">
    <property type="entry name" value="SIS_RpiR"/>
    <property type="match status" value="1"/>
</dbReference>
<dbReference type="InterPro" id="IPR009057">
    <property type="entry name" value="Homeodomain-like_sf"/>
</dbReference>
<keyword evidence="2" id="KW-0238">DNA-binding</keyword>
<proteinExistence type="predicted"/>
<keyword evidence="7" id="KW-1185">Reference proteome</keyword>
<evidence type="ECO:0000256" key="1">
    <source>
        <dbReference type="ARBA" id="ARBA00023015"/>
    </source>
</evidence>
<dbReference type="Pfam" id="PF01418">
    <property type="entry name" value="HTH_6"/>
    <property type="match status" value="1"/>
</dbReference>
<accession>A0A1H3E5W0</accession>
<dbReference type="OrthoDB" id="3574600at2"/>
<dbReference type="Pfam" id="PF01380">
    <property type="entry name" value="SIS"/>
    <property type="match status" value="1"/>
</dbReference>
<dbReference type="Gene3D" id="3.40.50.10490">
    <property type="entry name" value="Glucose-6-phosphate isomerase like protein, domain 1"/>
    <property type="match status" value="1"/>
</dbReference>
<dbReference type="PANTHER" id="PTHR30514:SF18">
    <property type="entry name" value="RPIR-FAMILY TRANSCRIPTIONAL REGULATOR"/>
    <property type="match status" value="1"/>
</dbReference>
<dbReference type="InterPro" id="IPR035472">
    <property type="entry name" value="RpiR-like_SIS"/>
</dbReference>
<name>A0A1H3E5W0_9PSEU</name>
<dbReference type="InterPro" id="IPR001347">
    <property type="entry name" value="SIS_dom"/>
</dbReference>
<dbReference type="Proteomes" id="UP000199529">
    <property type="component" value="Unassembled WGS sequence"/>
</dbReference>
<dbReference type="PANTHER" id="PTHR30514">
    <property type="entry name" value="GLUCOKINASE"/>
    <property type="match status" value="1"/>
</dbReference>
<protein>
    <submittedName>
        <fullName evidence="6">Transcriptional regulator, RpiR family</fullName>
    </submittedName>
</protein>